<reference evidence="1" key="1">
    <citation type="submission" date="2025-08" db="UniProtKB">
        <authorList>
            <consortium name="Ensembl"/>
        </authorList>
    </citation>
    <scope>IDENTIFICATION</scope>
</reference>
<dbReference type="GeneTree" id="ENSGT01150000289786"/>
<protein>
    <submittedName>
        <fullName evidence="1">Uncharacterized protein</fullName>
    </submittedName>
</protein>
<dbReference type="Ensembl" id="ENSHCOT00000002087.1">
    <property type="protein sequence ID" value="ENSHCOP00000022042.1"/>
    <property type="gene ID" value="ENSHCOG00000009382.1"/>
</dbReference>
<dbReference type="AlphaFoldDB" id="A0A3Q2YTF9"/>
<evidence type="ECO:0000313" key="2">
    <source>
        <dbReference type="Proteomes" id="UP000264820"/>
    </source>
</evidence>
<dbReference type="Gene3D" id="1.10.533.10">
    <property type="entry name" value="Death Domain, Fas"/>
    <property type="match status" value="1"/>
</dbReference>
<name>A0A3Q2YTF9_HIPCM</name>
<dbReference type="Proteomes" id="UP000264820">
    <property type="component" value="Unplaced"/>
</dbReference>
<accession>A0A3Q2YTF9</accession>
<evidence type="ECO:0000313" key="1">
    <source>
        <dbReference type="Ensembl" id="ENSHCOP00000022042.1"/>
    </source>
</evidence>
<organism evidence="1 2">
    <name type="scientific">Hippocampus comes</name>
    <name type="common">Tiger tail seahorse</name>
    <dbReference type="NCBI Taxonomy" id="109280"/>
    <lineage>
        <taxon>Eukaryota</taxon>
        <taxon>Metazoa</taxon>
        <taxon>Chordata</taxon>
        <taxon>Craniata</taxon>
        <taxon>Vertebrata</taxon>
        <taxon>Euteleostomi</taxon>
        <taxon>Actinopterygii</taxon>
        <taxon>Neopterygii</taxon>
        <taxon>Teleostei</taxon>
        <taxon>Neoteleostei</taxon>
        <taxon>Acanthomorphata</taxon>
        <taxon>Syngnathiaria</taxon>
        <taxon>Syngnathiformes</taxon>
        <taxon>Syngnathoidei</taxon>
        <taxon>Syngnathidae</taxon>
        <taxon>Hippocampus</taxon>
    </lineage>
</organism>
<keyword evidence="2" id="KW-1185">Reference proteome</keyword>
<dbReference type="InterPro" id="IPR011029">
    <property type="entry name" value="DEATH-like_dom_sf"/>
</dbReference>
<reference evidence="1" key="2">
    <citation type="submission" date="2025-09" db="UniProtKB">
        <authorList>
            <consortium name="Ensembl"/>
        </authorList>
    </citation>
    <scope>IDENTIFICATION</scope>
</reference>
<sequence>NLDFKEYFETFHPPIQTNRANKARDLIWTVRMKGDKASWKLIKHIQARDTCLAKHLGLNST</sequence>
<dbReference type="SUPFAM" id="SSF47986">
    <property type="entry name" value="DEATH domain"/>
    <property type="match status" value="1"/>
</dbReference>
<proteinExistence type="predicted"/>